<proteinExistence type="predicted"/>
<feature type="compositionally biased region" description="Low complexity" evidence="1">
    <location>
        <begin position="8"/>
        <end position="17"/>
    </location>
</feature>
<accession>A0ABT1JNP8</accession>
<evidence type="ECO:0000313" key="3">
    <source>
        <dbReference type="Proteomes" id="UP000791080"/>
    </source>
</evidence>
<reference evidence="2 3" key="2">
    <citation type="submission" date="2022-06" db="EMBL/GenBank/DDBJ databases">
        <title>Genomic Encyclopedia of Type Strains, Phase I: the one thousand microbial genomes (KMG-I) project.</title>
        <authorList>
            <person name="Kyrpides N."/>
        </authorList>
    </citation>
    <scope>NUCLEOTIDE SEQUENCE [LARGE SCALE GENOMIC DNA]</scope>
    <source>
        <strain evidence="2 3">DSM 43889</strain>
    </source>
</reference>
<dbReference type="Proteomes" id="UP000791080">
    <property type="component" value="Unassembled WGS sequence"/>
</dbReference>
<protein>
    <recommendedName>
        <fullName evidence="4">XRE family transcriptional regulator</fullName>
    </recommendedName>
</protein>
<dbReference type="EMBL" id="AUBJ02000001">
    <property type="protein sequence ID" value="MCP2334152.1"/>
    <property type="molecule type" value="Genomic_DNA"/>
</dbReference>
<gene>
    <name evidence="2" type="ORF">G443_004422</name>
</gene>
<dbReference type="RefSeq" id="WP_081715377.1">
    <property type="nucleotide sequence ID" value="NZ_AUBJ02000001.1"/>
</dbReference>
<reference evidence="2 3" key="1">
    <citation type="submission" date="2013-07" db="EMBL/GenBank/DDBJ databases">
        <authorList>
            <consortium name="DOE Joint Genome Institute"/>
            <person name="Reeve W."/>
            <person name="Huntemann M."/>
            <person name="Han J."/>
            <person name="Chen A."/>
            <person name="Kyrpides N."/>
            <person name="Mavromatis K."/>
            <person name="Markowitz V."/>
            <person name="Palaniappan K."/>
            <person name="Ivanova N."/>
            <person name="Schaumberg A."/>
            <person name="Pati A."/>
            <person name="Liolios K."/>
            <person name="Nordberg H.P."/>
            <person name="Cantor M.N."/>
            <person name="Hua S.X."/>
            <person name="Woyke T."/>
        </authorList>
    </citation>
    <scope>NUCLEOTIDE SEQUENCE [LARGE SCALE GENOMIC DNA]</scope>
    <source>
        <strain evidence="2 3">DSM 43889</strain>
    </source>
</reference>
<sequence length="326" mass="36444">MRPNRRVTGPPSSTSGPPRRDSLHRELQDALEHGPFSDALRLAIETSGLSLDRIQHRLAERGVRISLTTLSYWRHGRSRPERPESLRGVQILEEVLALPDSSLTALLGPRRPRGRWVSRTPRSLDMDQLFGDQETLRDLRASLGVPSPDQLIPLAVHDLLVVDARRDELAIRTRMVMQAAVDGVSSTFLVYRSDDPERTAAAISTRYCTLGEVHRDPASGFVMAELVLDRVLGTGEPTVFEYEMELPPSEPAGYHDRRFLFPTRQYVLQVQFAPTSLPTHCQRYYQASGDAPRQDVREVPLGASNAAAMIEVDLAAGIYGMNWGWS</sequence>
<comment type="caution">
    <text evidence="2">The sequence shown here is derived from an EMBL/GenBank/DDBJ whole genome shotgun (WGS) entry which is preliminary data.</text>
</comment>
<name>A0ABT1JNP8_ACTCY</name>
<keyword evidence="3" id="KW-1185">Reference proteome</keyword>
<organism evidence="2 3">
    <name type="scientific">Actinoalloteichus caeruleus DSM 43889</name>
    <dbReference type="NCBI Taxonomy" id="1120930"/>
    <lineage>
        <taxon>Bacteria</taxon>
        <taxon>Bacillati</taxon>
        <taxon>Actinomycetota</taxon>
        <taxon>Actinomycetes</taxon>
        <taxon>Pseudonocardiales</taxon>
        <taxon>Pseudonocardiaceae</taxon>
        <taxon>Actinoalloteichus</taxon>
        <taxon>Actinoalloteichus cyanogriseus</taxon>
    </lineage>
</organism>
<evidence type="ECO:0000313" key="2">
    <source>
        <dbReference type="EMBL" id="MCP2334152.1"/>
    </source>
</evidence>
<feature type="region of interest" description="Disordered" evidence="1">
    <location>
        <begin position="1"/>
        <end position="22"/>
    </location>
</feature>
<evidence type="ECO:0000256" key="1">
    <source>
        <dbReference type="SAM" id="MobiDB-lite"/>
    </source>
</evidence>
<evidence type="ECO:0008006" key="4">
    <source>
        <dbReference type="Google" id="ProtNLM"/>
    </source>
</evidence>